<keyword evidence="4" id="KW-1185">Reference proteome</keyword>
<dbReference type="InterPro" id="IPR042106">
    <property type="entry name" value="Nuo/plastoQ_OxRdtase_6_NuoJ"/>
</dbReference>
<proteinExistence type="inferred from homology"/>
<keyword evidence="2" id="KW-0874">Quinone</keyword>
<keyword evidence="2" id="KW-1133">Transmembrane helix</keyword>
<keyword evidence="2" id="KW-0472">Membrane</keyword>
<comment type="function">
    <text evidence="2">NDH-1 shuttles electrons from NADH, via FMN and iron-sulfur (Fe-S) centers, to quinones in the respiratory chain. Couples the redox reaction to proton translocation (for every two electrons transferred, four hydrogen ions are translocated across the cytoplasmic membrane), and thus conserves the redox energy in a proton gradient.</text>
</comment>
<keyword evidence="2" id="KW-1003">Cell membrane</keyword>
<dbReference type="Proteomes" id="UP001238179">
    <property type="component" value="Chromosome"/>
</dbReference>
<dbReference type="EMBL" id="AP027080">
    <property type="protein sequence ID" value="BDU74794.1"/>
    <property type="molecule type" value="Genomic_DNA"/>
</dbReference>
<evidence type="ECO:0000256" key="1">
    <source>
        <dbReference type="ARBA" id="ARBA00005698"/>
    </source>
</evidence>
<dbReference type="RefSeq" id="WP_316413468.1">
    <property type="nucleotide sequence ID" value="NZ_AP027080.1"/>
</dbReference>
<dbReference type="GO" id="GO:0005886">
    <property type="term" value="C:plasma membrane"/>
    <property type="evidence" value="ECO:0007669"/>
    <property type="project" value="UniProtKB-SubCell"/>
</dbReference>
<gene>
    <name evidence="3" type="primary">ndhG</name>
    <name evidence="3" type="ORF">METEAL_39680</name>
</gene>
<dbReference type="KEGG" id="msil:METEAL_39680"/>
<feature type="transmembrane region" description="Helical" evidence="2">
    <location>
        <begin position="85"/>
        <end position="106"/>
    </location>
</feature>
<evidence type="ECO:0000256" key="2">
    <source>
        <dbReference type="RuleBase" id="RU004429"/>
    </source>
</evidence>
<dbReference type="Pfam" id="PF00499">
    <property type="entry name" value="Oxidored_q3"/>
    <property type="match status" value="1"/>
</dbReference>
<dbReference type="GO" id="GO:0048038">
    <property type="term" value="F:quinone binding"/>
    <property type="evidence" value="ECO:0007669"/>
    <property type="project" value="UniProtKB-UniRule"/>
</dbReference>
<dbReference type="PANTHER" id="PTHR33269:SF17">
    <property type="entry name" value="NADH-UBIQUINONE OXIDOREDUCTASE CHAIN 6"/>
    <property type="match status" value="1"/>
</dbReference>
<sequence>MFLTFALITLLGALSLAFQKNLVVAGLCMVLTFFGVAGLFLLLANPVAAALQVIVYSGAIVVLVLFVIMLLSAHEEEEALKAHAIQRWGSAAAALALAGGAVKVVLSSSFLRTPPSPGIPPPMDLGALGNALFKNHLAAFEIVGLLLLATMVGAVVLVKRDL</sequence>
<comment type="caution">
    <text evidence="2">Lacks conserved residue(s) required for the propagation of feature annotation.</text>
</comment>
<dbReference type="PANTHER" id="PTHR33269">
    <property type="entry name" value="NADH-UBIQUINONE OXIDOREDUCTASE CHAIN 6"/>
    <property type="match status" value="1"/>
</dbReference>
<keyword evidence="2" id="KW-0520">NAD</keyword>
<evidence type="ECO:0000313" key="3">
    <source>
        <dbReference type="EMBL" id="BDU74794.1"/>
    </source>
</evidence>
<name>A0AA48KA93_9BACT</name>
<feature type="transmembrane region" description="Helical" evidence="2">
    <location>
        <begin position="137"/>
        <end position="158"/>
    </location>
</feature>
<dbReference type="Gene3D" id="1.20.120.1200">
    <property type="entry name" value="NADH-ubiquinone/plastoquinone oxidoreductase chain 6, subunit NuoJ"/>
    <property type="match status" value="1"/>
</dbReference>
<feature type="transmembrane region" description="Helical" evidence="2">
    <location>
        <begin position="29"/>
        <end position="48"/>
    </location>
</feature>
<feature type="transmembrane region" description="Helical" evidence="2">
    <location>
        <begin position="53"/>
        <end position="73"/>
    </location>
</feature>
<comment type="catalytic activity">
    <reaction evidence="2">
        <text>a quinone + NADH + 5 H(+)(in) = a quinol + NAD(+) + 4 H(+)(out)</text>
        <dbReference type="Rhea" id="RHEA:57888"/>
        <dbReference type="ChEBI" id="CHEBI:15378"/>
        <dbReference type="ChEBI" id="CHEBI:24646"/>
        <dbReference type="ChEBI" id="CHEBI:57540"/>
        <dbReference type="ChEBI" id="CHEBI:57945"/>
        <dbReference type="ChEBI" id="CHEBI:132124"/>
    </reaction>
</comment>
<comment type="similarity">
    <text evidence="1 2">Belongs to the complex I subunit 6 family.</text>
</comment>
<dbReference type="InterPro" id="IPR001457">
    <property type="entry name" value="NADH_UbQ/plastoQ_OxRdtase_su6"/>
</dbReference>
<dbReference type="GO" id="GO:0008137">
    <property type="term" value="F:NADH dehydrogenase (ubiquinone) activity"/>
    <property type="evidence" value="ECO:0007669"/>
    <property type="project" value="UniProtKB-UniRule"/>
</dbReference>
<protein>
    <recommendedName>
        <fullName evidence="2">NADH-quinone oxidoreductase subunit J</fullName>
        <ecNumber evidence="2">7.1.1.-</ecNumber>
    </recommendedName>
</protein>
<dbReference type="AlphaFoldDB" id="A0AA48KA93"/>
<dbReference type="EC" id="7.1.1.-" evidence="2"/>
<organism evidence="3 4">
    <name type="scientific">Mesoterricola silvestris</name>
    <dbReference type="NCBI Taxonomy" id="2927979"/>
    <lineage>
        <taxon>Bacteria</taxon>
        <taxon>Pseudomonadati</taxon>
        <taxon>Acidobacteriota</taxon>
        <taxon>Holophagae</taxon>
        <taxon>Holophagales</taxon>
        <taxon>Holophagaceae</taxon>
        <taxon>Mesoterricola</taxon>
    </lineage>
</organism>
<keyword evidence="2" id="KW-0812">Transmembrane</keyword>
<comment type="subcellular location">
    <subcellularLocation>
        <location evidence="2">Cell membrane</location>
        <topology evidence="2">Multi-pass membrane protein</topology>
    </subcellularLocation>
</comment>
<evidence type="ECO:0000313" key="4">
    <source>
        <dbReference type="Proteomes" id="UP001238179"/>
    </source>
</evidence>
<accession>A0AA48KA93</accession>
<reference evidence="4" key="1">
    <citation type="journal article" date="2023" name="Int. J. Syst. Evol. Microbiol.">
        <title>Mesoterricola silvestris gen. nov., sp. nov., Mesoterricola sediminis sp. nov., Geothrix oryzae sp. nov., Geothrix edaphica sp. nov., Geothrix rubra sp. nov., and Geothrix limicola sp. nov., six novel members of Acidobacteriota isolated from soils.</title>
        <authorList>
            <person name="Itoh H."/>
            <person name="Sugisawa Y."/>
            <person name="Mise K."/>
            <person name="Xu Z."/>
            <person name="Kuniyasu M."/>
            <person name="Ushijima N."/>
            <person name="Kawano K."/>
            <person name="Kobayashi E."/>
            <person name="Shiratori Y."/>
            <person name="Masuda Y."/>
            <person name="Senoo K."/>
        </authorList>
    </citation>
    <scope>NUCLEOTIDE SEQUENCE [LARGE SCALE GENOMIC DNA]</scope>
    <source>
        <strain evidence="4">W79</strain>
    </source>
</reference>